<dbReference type="Gene3D" id="1.20.1050.10">
    <property type="match status" value="1"/>
</dbReference>
<evidence type="ECO:0000259" key="5">
    <source>
        <dbReference type="PROSITE" id="PS50405"/>
    </source>
</evidence>
<proteinExistence type="inferred from homology"/>
<dbReference type="PROSITE" id="PS50405">
    <property type="entry name" value="GST_CTER"/>
    <property type="match status" value="1"/>
</dbReference>
<feature type="domain" description="GST C-terminal" evidence="5">
    <location>
        <begin position="121"/>
        <end position="247"/>
    </location>
</feature>
<name>A0AAD6CWS0_9EURO</name>
<dbReference type="SFLD" id="SFLDG00358">
    <property type="entry name" value="Main_(cytGST)"/>
    <property type="match status" value="1"/>
</dbReference>
<feature type="domain" description="GST N-terminal" evidence="4">
    <location>
        <begin position="33"/>
        <end position="114"/>
    </location>
</feature>
<evidence type="ECO:0008006" key="8">
    <source>
        <dbReference type="Google" id="ProtNLM"/>
    </source>
</evidence>
<feature type="region of interest" description="Disordered" evidence="3">
    <location>
        <begin position="232"/>
        <end position="267"/>
    </location>
</feature>
<dbReference type="InterPro" id="IPR004046">
    <property type="entry name" value="GST_C"/>
</dbReference>
<evidence type="ECO:0000256" key="1">
    <source>
        <dbReference type="ARBA" id="ARBA00007409"/>
    </source>
</evidence>
<dbReference type="SFLD" id="SFLDS00019">
    <property type="entry name" value="Glutathione_Transferase_(cytos"/>
    <property type="match status" value="1"/>
</dbReference>
<dbReference type="InterPro" id="IPR040079">
    <property type="entry name" value="Glutathione_S-Trfase"/>
</dbReference>
<feature type="compositionally biased region" description="Basic and acidic residues" evidence="3">
    <location>
        <begin position="241"/>
        <end position="267"/>
    </location>
</feature>
<dbReference type="PANTHER" id="PTHR44051">
    <property type="entry name" value="GLUTATHIONE S-TRANSFERASE-RELATED"/>
    <property type="match status" value="1"/>
</dbReference>
<dbReference type="InterPro" id="IPR004045">
    <property type="entry name" value="Glutathione_S-Trfase_N"/>
</dbReference>
<reference evidence="6 7" key="1">
    <citation type="journal article" date="2023" name="IMA Fungus">
        <title>Comparative genomic study of the Penicillium genus elucidates a diverse pangenome and 15 lateral gene transfer events.</title>
        <authorList>
            <person name="Petersen C."/>
            <person name="Sorensen T."/>
            <person name="Nielsen M.R."/>
            <person name="Sondergaard T.E."/>
            <person name="Sorensen J.L."/>
            <person name="Fitzpatrick D.A."/>
            <person name="Frisvad J.C."/>
            <person name="Nielsen K.L."/>
        </authorList>
    </citation>
    <scope>NUCLEOTIDE SEQUENCE [LARGE SCALE GENOMIC DNA]</scope>
    <source>
        <strain evidence="6 7">IBT 35679</strain>
    </source>
</reference>
<dbReference type="Gene3D" id="3.40.30.10">
    <property type="entry name" value="Glutaredoxin"/>
    <property type="match status" value="1"/>
</dbReference>
<dbReference type="Pfam" id="PF00043">
    <property type="entry name" value="GST_C"/>
    <property type="match status" value="1"/>
</dbReference>
<dbReference type="EMBL" id="JAQIZZ010000005">
    <property type="protein sequence ID" value="KAJ5541542.1"/>
    <property type="molecule type" value="Genomic_DNA"/>
</dbReference>
<dbReference type="PANTHER" id="PTHR44051:SF8">
    <property type="entry name" value="GLUTATHIONE S-TRANSFERASE GSTA"/>
    <property type="match status" value="1"/>
</dbReference>
<evidence type="ECO:0000313" key="7">
    <source>
        <dbReference type="Proteomes" id="UP001220324"/>
    </source>
</evidence>
<dbReference type="AlphaFoldDB" id="A0AAD6CWS0"/>
<keyword evidence="7" id="KW-1185">Reference proteome</keyword>
<protein>
    <recommendedName>
        <fullName evidence="8">Glutathione S-transferase</fullName>
    </recommendedName>
</protein>
<dbReference type="CDD" id="cd03048">
    <property type="entry name" value="GST_N_Ure2p_like"/>
    <property type="match status" value="1"/>
</dbReference>
<comment type="caution">
    <text evidence="6">The sequence shown here is derived from an EMBL/GenBank/DDBJ whole genome shotgun (WGS) entry which is preliminary data.</text>
</comment>
<dbReference type="SFLD" id="SFLDG01151">
    <property type="entry name" value="Main.2:_Nu-like"/>
    <property type="match status" value="1"/>
</dbReference>
<dbReference type="InterPro" id="IPR036282">
    <property type="entry name" value="Glutathione-S-Trfase_C_sf"/>
</dbReference>
<evidence type="ECO:0000313" key="6">
    <source>
        <dbReference type="EMBL" id="KAJ5541542.1"/>
    </source>
</evidence>
<evidence type="ECO:0000259" key="4">
    <source>
        <dbReference type="PROSITE" id="PS50404"/>
    </source>
</evidence>
<organism evidence="6 7">
    <name type="scientific">Penicillium frequentans</name>
    <dbReference type="NCBI Taxonomy" id="3151616"/>
    <lineage>
        <taxon>Eukaryota</taxon>
        <taxon>Fungi</taxon>
        <taxon>Dikarya</taxon>
        <taxon>Ascomycota</taxon>
        <taxon>Pezizomycotina</taxon>
        <taxon>Eurotiomycetes</taxon>
        <taxon>Eurotiomycetidae</taxon>
        <taxon>Eurotiales</taxon>
        <taxon>Aspergillaceae</taxon>
        <taxon>Penicillium</taxon>
    </lineage>
</organism>
<dbReference type="Proteomes" id="UP001220324">
    <property type="component" value="Unassembled WGS sequence"/>
</dbReference>
<dbReference type="SUPFAM" id="SSF47616">
    <property type="entry name" value="GST C-terminal domain-like"/>
    <property type="match status" value="1"/>
</dbReference>
<evidence type="ECO:0000256" key="2">
    <source>
        <dbReference type="RuleBase" id="RU003494"/>
    </source>
</evidence>
<gene>
    <name evidence="6" type="ORF">N7494_006618</name>
</gene>
<dbReference type="SUPFAM" id="SSF52833">
    <property type="entry name" value="Thioredoxin-like"/>
    <property type="match status" value="1"/>
</dbReference>
<dbReference type="InterPro" id="IPR036249">
    <property type="entry name" value="Thioredoxin-like_sf"/>
</dbReference>
<comment type="similarity">
    <text evidence="1 2">Belongs to the GST superfamily.</text>
</comment>
<dbReference type="PROSITE" id="PS50404">
    <property type="entry name" value="GST_NTER"/>
    <property type="match status" value="1"/>
</dbReference>
<sequence>MMLPRTGSNSLKATIRLSQLSSTFRAFSTSTAMSDITLYSWPTPNGIKASITLEELGLSYKTVPIDISTNIQKEDWFLKINPNGRIPAITDKSQRVFESGSVMLYLVDKYDTDRKISYAPGTPEYIEQLSWLMFQMGGLGPMQGQANHFRLFAGARSDYGIKRYIDETKRLYAVLESRLQESRYLAGDKYTIADIANFSWVRSGPGALEIGLAEFPALKKWVDEIEKRGAVQKGANIPDSGRTDAERNEMFKKSRARIDAMENSDKH</sequence>
<dbReference type="InterPro" id="IPR010987">
    <property type="entry name" value="Glutathione-S-Trfase_C-like"/>
</dbReference>
<accession>A0AAD6CWS0</accession>
<evidence type="ECO:0000256" key="3">
    <source>
        <dbReference type="SAM" id="MobiDB-lite"/>
    </source>
</evidence>
<dbReference type="Pfam" id="PF02798">
    <property type="entry name" value="GST_N"/>
    <property type="match status" value="1"/>
</dbReference>